<dbReference type="Gene3D" id="3.40.640.10">
    <property type="entry name" value="Type I PLP-dependent aspartate aminotransferase-like (Major domain)"/>
    <property type="match status" value="1"/>
</dbReference>
<dbReference type="EMBL" id="CM001022">
    <property type="protein sequence ID" value="EFQ22882.1"/>
    <property type="molecule type" value="Genomic_DNA"/>
</dbReference>
<dbReference type="eggNOG" id="COG0436">
    <property type="taxonomic scope" value="Bacteria"/>
</dbReference>
<dbReference type="AlphaFoldDB" id="E3CZV0"/>
<dbReference type="InterPro" id="IPR015421">
    <property type="entry name" value="PyrdxlP-dep_Trfase_major"/>
</dbReference>
<protein>
    <recommendedName>
        <fullName evidence="1">Aminotransferase</fullName>
        <ecNumber evidence="1">2.6.1.-</ecNumber>
    </recommendedName>
</protein>
<dbReference type="GO" id="GO:0008483">
    <property type="term" value="F:transaminase activity"/>
    <property type="evidence" value="ECO:0007669"/>
    <property type="project" value="UniProtKB-KW"/>
</dbReference>
<dbReference type="Gene3D" id="3.90.1150.10">
    <property type="entry name" value="Aspartate Aminotransferase, domain 1"/>
    <property type="match status" value="1"/>
</dbReference>
<dbReference type="PROSITE" id="PS00105">
    <property type="entry name" value="AA_TRANSFER_CLASS_1"/>
    <property type="match status" value="1"/>
</dbReference>
<evidence type="ECO:0000313" key="4">
    <source>
        <dbReference type="Proteomes" id="UP000005096"/>
    </source>
</evidence>
<evidence type="ECO:0000256" key="1">
    <source>
        <dbReference type="RuleBase" id="RU000481"/>
    </source>
</evidence>
<comment type="similarity">
    <text evidence="1">Belongs to the class-I pyridoxal-phosphate-dependent aminotransferase family.</text>
</comment>
<dbReference type="EC" id="2.6.1.-" evidence="1"/>
<sequence>MKYVRMPIEAESPEQYGYDRIRFNLTESSLRDRPLSDLGVDLQDFQRLLLAYGDHRGHPGLREEIASLSGVTADQVLVTPGAAGALFLLATALLEREDHLVVLRPNYATNIETPRAIGCAITFLDLAFEEGFRVDPGRLASLVRPNTRLVSLTCPHNPTGTSLSEEELREVLDLAEARGCRLLFDETYREMRFGGPLPVAASLSSRAVSVSSLSKTYGIPGIRVGWICCGDPELYDLLLAAKEQMGICGSVVDEELAYRALLRRAAWLPDIRARIALAFDTVKGWMEEQDLFQWVPPQGGVVCFPRLREDVDPDRFYRVLNERYGVFVGPGHWFEQPRRYMRVGYGWPKPEELAGGLAGLAAAASDALEGR</sequence>
<keyword evidence="1 3" id="KW-0808">Transferase</keyword>
<dbReference type="Pfam" id="PF00155">
    <property type="entry name" value="Aminotran_1_2"/>
    <property type="match status" value="1"/>
</dbReference>
<dbReference type="InterPro" id="IPR015424">
    <property type="entry name" value="PyrdxlP-dep_Trfase"/>
</dbReference>
<accession>E3CZV0</accession>
<keyword evidence="4" id="KW-1185">Reference proteome</keyword>
<dbReference type="GO" id="GO:0030170">
    <property type="term" value="F:pyridoxal phosphate binding"/>
    <property type="evidence" value="ECO:0007669"/>
    <property type="project" value="InterPro"/>
</dbReference>
<dbReference type="RefSeq" id="WP_006300035.1">
    <property type="nucleotide sequence ID" value="NZ_CM001022.1"/>
</dbReference>
<organism evidence="3 4">
    <name type="scientific">Aminomonas paucivorans DSM 12260</name>
    <dbReference type="NCBI Taxonomy" id="584708"/>
    <lineage>
        <taxon>Bacteria</taxon>
        <taxon>Thermotogati</taxon>
        <taxon>Synergistota</taxon>
        <taxon>Synergistia</taxon>
        <taxon>Synergistales</taxon>
        <taxon>Synergistaceae</taxon>
        <taxon>Aminomonas</taxon>
    </lineage>
</organism>
<feature type="domain" description="Aminotransferase class I/classII large" evidence="2">
    <location>
        <begin position="47"/>
        <end position="345"/>
    </location>
</feature>
<dbReference type="PANTHER" id="PTHR43510">
    <property type="entry name" value="AMINOTRANSFERASE FUNCTION, HYPOTHETICAL (EUROFUNG)"/>
    <property type="match status" value="1"/>
</dbReference>
<dbReference type="InterPro" id="IPR004838">
    <property type="entry name" value="NHTrfase_class1_PyrdxlP-BS"/>
</dbReference>
<comment type="cofactor">
    <cofactor evidence="1">
        <name>pyridoxal 5'-phosphate</name>
        <dbReference type="ChEBI" id="CHEBI:597326"/>
    </cofactor>
</comment>
<dbReference type="SUPFAM" id="SSF53383">
    <property type="entry name" value="PLP-dependent transferases"/>
    <property type="match status" value="1"/>
</dbReference>
<proteinExistence type="inferred from homology"/>
<dbReference type="OrthoDB" id="9803354at2"/>
<dbReference type="InterPro" id="IPR015422">
    <property type="entry name" value="PyrdxlP-dep_Trfase_small"/>
</dbReference>
<dbReference type="HOGENOM" id="CLU_017584_4_4_0"/>
<dbReference type="STRING" id="584708.Apau_0448"/>
<dbReference type="InterPro" id="IPR004839">
    <property type="entry name" value="Aminotransferase_I/II_large"/>
</dbReference>
<dbReference type="CDD" id="cd00609">
    <property type="entry name" value="AAT_like"/>
    <property type="match status" value="1"/>
</dbReference>
<evidence type="ECO:0000313" key="3">
    <source>
        <dbReference type="EMBL" id="EFQ22882.1"/>
    </source>
</evidence>
<name>E3CZV0_9BACT</name>
<dbReference type="Proteomes" id="UP000005096">
    <property type="component" value="Chromosome"/>
</dbReference>
<keyword evidence="1 3" id="KW-0032">Aminotransferase</keyword>
<dbReference type="PaxDb" id="584708-Apau_0448"/>
<evidence type="ECO:0000259" key="2">
    <source>
        <dbReference type="Pfam" id="PF00155"/>
    </source>
</evidence>
<gene>
    <name evidence="3" type="ORF">Apau_0448</name>
</gene>
<reference evidence="3 4" key="1">
    <citation type="journal article" date="2010" name="Stand. Genomic Sci.">
        <title>Non-contiguous finished genome sequence of Aminomonas paucivorans type strain (GLU-3).</title>
        <authorList>
            <person name="Pitluck S."/>
            <person name="Yasawong M."/>
            <person name="Held B."/>
            <person name="Lapidus A."/>
            <person name="Nolan M."/>
            <person name="Copeland A."/>
            <person name="Lucas S."/>
            <person name="Del Rio T.G."/>
            <person name="Tice H."/>
            <person name="Cheng J.F."/>
            <person name="Chertkov O."/>
            <person name="Goodwin L."/>
            <person name="Tapia R."/>
            <person name="Han C."/>
            <person name="Liolios K."/>
            <person name="Ivanova N."/>
            <person name="Mavromatis K."/>
            <person name="Ovchinnikova G."/>
            <person name="Pati A."/>
            <person name="Chen A."/>
            <person name="Palaniappan K."/>
            <person name="Land M."/>
            <person name="Hauser L."/>
            <person name="Chang Y.J."/>
            <person name="Jeffries C.D."/>
            <person name="Pukall R."/>
            <person name="Spring S."/>
            <person name="Rohde M."/>
            <person name="Sikorski J."/>
            <person name="Goker M."/>
            <person name="Woyke T."/>
            <person name="Bristow J."/>
            <person name="Eisen J.A."/>
            <person name="Markowitz V."/>
            <person name="Hugenholtz P."/>
            <person name="Kyrpides N.C."/>
            <person name="Klenk H.P."/>
        </authorList>
    </citation>
    <scope>NUCLEOTIDE SEQUENCE [LARGE SCALE GENOMIC DNA]</scope>
    <source>
        <strain evidence="3 4">DSM 12260</strain>
    </source>
</reference>
<dbReference type="PANTHER" id="PTHR43510:SF1">
    <property type="entry name" value="AMINOTRANSFERASE FUNCTION, HYPOTHETICAL (EUROFUNG)"/>
    <property type="match status" value="1"/>
</dbReference>